<evidence type="ECO:0000313" key="2">
    <source>
        <dbReference type="EMBL" id="KAK9045072.1"/>
    </source>
</evidence>
<organism evidence="2 3">
    <name type="scientific">Hibiscus sabdariffa</name>
    <name type="common">roselle</name>
    <dbReference type="NCBI Taxonomy" id="183260"/>
    <lineage>
        <taxon>Eukaryota</taxon>
        <taxon>Viridiplantae</taxon>
        <taxon>Streptophyta</taxon>
        <taxon>Embryophyta</taxon>
        <taxon>Tracheophyta</taxon>
        <taxon>Spermatophyta</taxon>
        <taxon>Magnoliopsida</taxon>
        <taxon>eudicotyledons</taxon>
        <taxon>Gunneridae</taxon>
        <taxon>Pentapetalae</taxon>
        <taxon>rosids</taxon>
        <taxon>malvids</taxon>
        <taxon>Malvales</taxon>
        <taxon>Malvaceae</taxon>
        <taxon>Malvoideae</taxon>
        <taxon>Hibiscus</taxon>
    </lineage>
</organism>
<dbReference type="Pfam" id="PF13456">
    <property type="entry name" value="RVT_3"/>
    <property type="match status" value="1"/>
</dbReference>
<dbReference type="InterPro" id="IPR002156">
    <property type="entry name" value="RNaseH_domain"/>
</dbReference>
<sequence>MQATNKGKEGDSLSIITKLKANKEDFSEIGANIDDACYFLRRLGTHRLSFIRRGGNKVAHELARERFSLPADQIWVEEAPARIEALRAEDRRLSDPP</sequence>
<feature type="domain" description="RNase H type-1" evidence="1">
    <location>
        <begin position="9"/>
        <end position="65"/>
    </location>
</feature>
<dbReference type="EMBL" id="JBBPBN010000002">
    <property type="protein sequence ID" value="KAK9045072.1"/>
    <property type="molecule type" value="Genomic_DNA"/>
</dbReference>
<dbReference type="Proteomes" id="UP001396334">
    <property type="component" value="Unassembled WGS sequence"/>
</dbReference>
<accession>A0ABR2U5R7</accession>
<reference evidence="2 3" key="1">
    <citation type="journal article" date="2024" name="G3 (Bethesda)">
        <title>Genome assembly of Hibiscus sabdariffa L. provides insights into metabolisms of medicinal natural products.</title>
        <authorList>
            <person name="Kim T."/>
        </authorList>
    </citation>
    <scope>NUCLEOTIDE SEQUENCE [LARGE SCALE GENOMIC DNA]</scope>
    <source>
        <strain evidence="2">TK-2024</strain>
        <tissue evidence="2">Old leaves</tissue>
    </source>
</reference>
<gene>
    <name evidence="2" type="ORF">V6N11_058962</name>
</gene>
<proteinExistence type="predicted"/>
<evidence type="ECO:0000259" key="1">
    <source>
        <dbReference type="Pfam" id="PF13456"/>
    </source>
</evidence>
<keyword evidence="3" id="KW-1185">Reference proteome</keyword>
<comment type="caution">
    <text evidence="2">The sequence shown here is derived from an EMBL/GenBank/DDBJ whole genome shotgun (WGS) entry which is preliminary data.</text>
</comment>
<protein>
    <recommendedName>
        <fullName evidence="1">RNase H type-1 domain-containing protein</fullName>
    </recommendedName>
</protein>
<evidence type="ECO:0000313" key="3">
    <source>
        <dbReference type="Proteomes" id="UP001396334"/>
    </source>
</evidence>
<name>A0ABR2U5R7_9ROSI</name>